<name>A0A413VVF5_9BACE</name>
<organism evidence="1 2">
    <name type="scientific">Bacteroides nordii</name>
    <dbReference type="NCBI Taxonomy" id="291645"/>
    <lineage>
        <taxon>Bacteria</taxon>
        <taxon>Pseudomonadati</taxon>
        <taxon>Bacteroidota</taxon>
        <taxon>Bacteroidia</taxon>
        <taxon>Bacteroidales</taxon>
        <taxon>Bacteroidaceae</taxon>
        <taxon>Bacteroides</taxon>
    </lineage>
</organism>
<dbReference type="AlphaFoldDB" id="A0A413VVF5"/>
<accession>A0A413VVF5</accession>
<evidence type="ECO:0000313" key="2">
    <source>
        <dbReference type="Proteomes" id="UP000284379"/>
    </source>
</evidence>
<comment type="caution">
    <text evidence="1">The sequence shown here is derived from an EMBL/GenBank/DDBJ whole genome shotgun (WGS) entry which is preliminary data.</text>
</comment>
<gene>
    <name evidence="1" type="ORF">DW888_02905</name>
</gene>
<dbReference type="EMBL" id="QSGO01000002">
    <property type="protein sequence ID" value="RHB37542.1"/>
    <property type="molecule type" value="Genomic_DNA"/>
</dbReference>
<sequence length="72" mass="8410">MIIVCKNIVNLKIQQVNEHRNTNVDNFLGIIFVSNPRDCNFMAQNHQPIHYAGFRSLTCSYPIFSIRWSGQR</sequence>
<evidence type="ECO:0000313" key="1">
    <source>
        <dbReference type="EMBL" id="RHB37542.1"/>
    </source>
</evidence>
<reference evidence="1 2" key="1">
    <citation type="submission" date="2018-08" db="EMBL/GenBank/DDBJ databases">
        <title>A genome reference for cultivated species of the human gut microbiota.</title>
        <authorList>
            <person name="Zou Y."/>
            <person name="Xue W."/>
            <person name="Luo G."/>
        </authorList>
    </citation>
    <scope>NUCLEOTIDE SEQUENCE [LARGE SCALE GENOMIC DNA]</scope>
    <source>
        <strain evidence="1 2">AM40-30BH</strain>
    </source>
</reference>
<dbReference type="Proteomes" id="UP000284379">
    <property type="component" value="Unassembled WGS sequence"/>
</dbReference>
<proteinExistence type="predicted"/>
<protein>
    <submittedName>
        <fullName evidence="1">Uncharacterized protein</fullName>
    </submittedName>
</protein>